<dbReference type="AlphaFoldDB" id="A0A062ULY9"/>
<dbReference type="Gene3D" id="3.10.20.340">
    <property type="entry name" value="ArgJ beta chain, C-terminal domain"/>
    <property type="match status" value="1"/>
</dbReference>
<keyword evidence="6" id="KW-0511">Multifunctional enzyme</keyword>
<feature type="binding site" evidence="6">
    <location>
        <position position="164"/>
    </location>
    <ligand>
        <name>substrate</name>
    </ligand>
</feature>
<feature type="binding site" evidence="6">
    <location>
        <position position="411"/>
    </location>
    <ligand>
        <name>substrate</name>
    </ligand>
</feature>
<comment type="subunit">
    <text evidence="2 6">Heterotetramer of two alpha and two beta chains.</text>
</comment>
<comment type="subcellular location">
    <subcellularLocation>
        <location evidence="6">Cytoplasm</location>
    </subcellularLocation>
</comment>
<name>A0A062ULY9_9PROT</name>
<keyword evidence="3 6" id="KW-0808">Transferase</keyword>
<feature type="binding site" evidence="6">
    <location>
        <position position="201"/>
    </location>
    <ligand>
        <name>substrate</name>
    </ligand>
</feature>
<keyword evidence="8" id="KW-1185">Reference proteome</keyword>
<dbReference type="PATRIC" id="fig|1280947.3.peg.2356"/>
<dbReference type="NCBIfam" id="NF003802">
    <property type="entry name" value="PRK05388.1"/>
    <property type="match status" value="1"/>
</dbReference>
<reference evidence="7 8" key="1">
    <citation type="journal article" date="2014" name="Antonie Van Leeuwenhoek">
        <title>Hyphomonas beringensis sp. nov. and Hyphomonas chukchiensis sp. nov., isolated from surface seawater of the Bering Sea and Chukchi Sea.</title>
        <authorList>
            <person name="Li C."/>
            <person name="Lai Q."/>
            <person name="Li G."/>
            <person name="Dong C."/>
            <person name="Wang J."/>
            <person name="Liao Y."/>
            <person name="Shao Z."/>
        </authorList>
    </citation>
    <scope>NUCLEOTIDE SEQUENCE [LARGE SCALE GENOMIC DNA]</scope>
    <source>
        <strain evidence="7 8">BH-BN04-4</strain>
    </source>
</reference>
<dbReference type="InterPro" id="IPR042195">
    <property type="entry name" value="ArgJ_beta_C"/>
</dbReference>
<dbReference type="GO" id="GO:0005737">
    <property type="term" value="C:cytoplasm"/>
    <property type="evidence" value="ECO:0007669"/>
    <property type="project" value="UniProtKB-SubCell"/>
</dbReference>
<feature type="site" description="Involved in the stabilization of negative charge on the oxyanion by the formation of the oxyanion hole" evidence="6">
    <location>
        <position position="126"/>
    </location>
</feature>
<sequence length="416" mass="43624">MNLKPSPFAPATFPVLPTVKGLRAAAGSRGFYARRGIERDDVFLFAFDEGTNCAGVYTVSNTASADVRWCREALKAGAGKARALVAHSGNSNAFTGPKGVEKNEATLKAMTGTLGVARETCFLAATGVIGEPLKDPNFVGAFVPDLAARLGAPDWRACARAFMTTDTYPKASGRTVDLAGTPTAFAGIAKGSGMIMPNMATMLSYVFTDAAVAPDLLQGLLKDITDVTFNAITVDGDTSTSDTLMVFATGGTGAPAIESRDDERFRAFADALHATCLDLALQVVKDGEGASKFVTVKVEGADTERSAKNVACHIANSPLIKTAMAAGDANWGRVVMAVGKSLEPIVMEKLAIWFDDVQVARGGARAPDYDEAAASAVFAKPEFTIRVDLGYGEGASTVWTCDLTHGYVDINGAYRT</sequence>
<dbReference type="EC" id="2.3.1.35" evidence="6"/>
<dbReference type="GO" id="GO:0006526">
    <property type="term" value="P:L-arginine biosynthetic process"/>
    <property type="evidence" value="ECO:0007669"/>
    <property type="project" value="UniProtKB-UniRule"/>
</dbReference>
<dbReference type="EMBL" id="AWFG01000031">
    <property type="protein sequence ID" value="KCZ57125.1"/>
    <property type="molecule type" value="Genomic_DNA"/>
</dbReference>
<comment type="similarity">
    <text evidence="1 6">Belongs to the ArgJ family.</text>
</comment>
<evidence type="ECO:0000256" key="4">
    <source>
        <dbReference type="ARBA" id="ARBA00022813"/>
    </source>
</evidence>
<evidence type="ECO:0000256" key="3">
    <source>
        <dbReference type="ARBA" id="ARBA00022679"/>
    </source>
</evidence>
<dbReference type="UniPathway" id="UPA00068">
    <property type="reaction ID" value="UER00106"/>
</dbReference>
<feature type="binding site" evidence="6">
    <location>
        <position position="288"/>
    </location>
    <ligand>
        <name>substrate</name>
    </ligand>
</feature>
<feature type="site" description="Involved in the stabilization of negative charge on the oxyanion by the formation of the oxyanion hole" evidence="6">
    <location>
        <position position="127"/>
    </location>
</feature>
<dbReference type="Gene3D" id="3.60.70.12">
    <property type="entry name" value="L-amino peptidase D-ALA esterase/amidase"/>
    <property type="match status" value="1"/>
</dbReference>
<evidence type="ECO:0000256" key="2">
    <source>
        <dbReference type="ARBA" id="ARBA00011475"/>
    </source>
</evidence>
<dbReference type="SUPFAM" id="SSF56266">
    <property type="entry name" value="DmpA/ArgJ-like"/>
    <property type="match status" value="1"/>
</dbReference>
<organism evidence="7 8">
    <name type="scientific">Hyphomonas chukchiensis</name>
    <dbReference type="NCBI Taxonomy" id="1280947"/>
    <lineage>
        <taxon>Bacteria</taxon>
        <taxon>Pseudomonadati</taxon>
        <taxon>Pseudomonadota</taxon>
        <taxon>Alphaproteobacteria</taxon>
        <taxon>Hyphomonadales</taxon>
        <taxon>Hyphomonadaceae</taxon>
        <taxon>Hyphomonas</taxon>
    </lineage>
</organism>
<dbReference type="Proteomes" id="UP000027190">
    <property type="component" value="Unassembled WGS sequence"/>
</dbReference>
<comment type="function">
    <text evidence="6">Catalyzes two activities which are involved in the cyclic version of arginine biosynthesis: the synthesis of N-acetylglutamate from glutamate and acetyl-CoA as the acetyl donor, and of ornithine by transacetylation between N(2)-acetylornithine and glutamate.</text>
</comment>
<dbReference type="HAMAP" id="MF_01106">
    <property type="entry name" value="ArgJ"/>
    <property type="match status" value="1"/>
</dbReference>
<feature type="binding site" evidence="6">
    <location>
        <position position="416"/>
    </location>
    <ligand>
        <name>substrate</name>
    </ligand>
</feature>
<dbReference type="InterPro" id="IPR002813">
    <property type="entry name" value="Arg_biosynth_ArgJ"/>
</dbReference>
<comment type="catalytic activity">
    <reaction evidence="6">
        <text>N(2)-acetyl-L-ornithine + L-glutamate = N-acetyl-L-glutamate + L-ornithine</text>
        <dbReference type="Rhea" id="RHEA:15349"/>
        <dbReference type="ChEBI" id="CHEBI:29985"/>
        <dbReference type="ChEBI" id="CHEBI:44337"/>
        <dbReference type="ChEBI" id="CHEBI:46911"/>
        <dbReference type="ChEBI" id="CHEBI:57805"/>
        <dbReference type="EC" id="2.3.1.35"/>
    </reaction>
</comment>
<dbReference type="STRING" id="1280947.HY30_17525"/>
<dbReference type="PANTHER" id="PTHR23100">
    <property type="entry name" value="ARGININE BIOSYNTHESIS BIFUNCTIONAL PROTEIN ARGJ"/>
    <property type="match status" value="1"/>
</dbReference>
<dbReference type="OrthoDB" id="9804242at2"/>
<feature type="active site" description="Nucleophile" evidence="6">
    <location>
        <position position="201"/>
    </location>
</feature>
<dbReference type="Pfam" id="PF01960">
    <property type="entry name" value="ArgJ"/>
    <property type="match status" value="1"/>
</dbReference>
<keyword evidence="6" id="KW-0028">Amino-acid biosynthesis</keyword>
<comment type="caution">
    <text evidence="7">The sequence shown here is derived from an EMBL/GenBank/DDBJ whole genome shotgun (WGS) entry which is preliminary data.</text>
</comment>
<evidence type="ECO:0000313" key="8">
    <source>
        <dbReference type="Proteomes" id="UP000027190"/>
    </source>
</evidence>
<keyword evidence="4 6" id="KW-0068">Autocatalytic cleavage</keyword>
<comment type="pathway">
    <text evidence="6">Amino-acid biosynthesis; L-arginine biosynthesis; N(2)-acetyl-L-ornithine from L-glutamate: step 1/4.</text>
</comment>
<dbReference type="PANTHER" id="PTHR23100:SF0">
    <property type="entry name" value="ARGININE BIOSYNTHESIS BIFUNCTIONAL PROTEIN ARGJ, MITOCHONDRIAL"/>
    <property type="match status" value="1"/>
</dbReference>
<dbReference type="GO" id="GO:0004042">
    <property type="term" value="F:L-glutamate N-acetyltransferase activity"/>
    <property type="evidence" value="ECO:0007669"/>
    <property type="project" value="UniProtKB-UniRule"/>
</dbReference>
<evidence type="ECO:0000256" key="5">
    <source>
        <dbReference type="ARBA" id="ARBA00023315"/>
    </source>
</evidence>
<feature type="binding site" evidence="6">
    <location>
        <position position="190"/>
    </location>
    <ligand>
        <name>substrate</name>
    </ligand>
</feature>
<comment type="pathway">
    <text evidence="6">Amino-acid biosynthesis; L-arginine biosynthesis; L-ornithine and N-acetyl-L-glutamate from L-glutamate and N(2)-acetyl-L-ornithine (cyclic): step 1/1.</text>
</comment>
<feature type="site" description="Cleavage; by autolysis" evidence="6">
    <location>
        <begin position="200"/>
        <end position="201"/>
    </location>
</feature>
<keyword evidence="6" id="KW-0963">Cytoplasm</keyword>
<feature type="chain" id="PRO_5023541329" description="Arginine biosynthesis bifunctional protein ArgJ beta chain" evidence="6">
    <location>
        <begin position="201"/>
        <end position="416"/>
    </location>
</feature>
<evidence type="ECO:0000313" key="7">
    <source>
        <dbReference type="EMBL" id="KCZ57125.1"/>
    </source>
</evidence>
<dbReference type="GO" id="GO:0006592">
    <property type="term" value="P:ornithine biosynthetic process"/>
    <property type="evidence" value="ECO:0007669"/>
    <property type="project" value="TreeGrafter"/>
</dbReference>
<dbReference type="RefSeq" id="WP_034740596.1">
    <property type="nucleotide sequence ID" value="NZ_AWFG01000031.1"/>
</dbReference>
<comment type="catalytic activity">
    <reaction evidence="6">
        <text>L-glutamate + acetyl-CoA = N-acetyl-L-glutamate + CoA + H(+)</text>
        <dbReference type="Rhea" id="RHEA:24292"/>
        <dbReference type="ChEBI" id="CHEBI:15378"/>
        <dbReference type="ChEBI" id="CHEBI:29985"/>
        <dbReference type="ChEBI" id="CHEBI:44337"/>
        <dbReference type="ChEBI" id="CHEBI:57287"/>
        <dbReference type="ChEBI" id="CHEBI:57288"/>
        <dbReference type="EC" id="2.3.1.1"/>
    </reaction>
</comment>
<evidence type="ECO:0000256" key="6">
    <source>
        <dbReference type="HAMAP-Rule" id="MF_01106"/>
    </source>
</evidence>
<evidence type="ECO:0000256" key="1">
    <source>
        <dbReference type="ARBA" id="ARBA00006774"/>
    </source>
</evidence>
<dbReference type="InterPro" id="IPR016117">
    <property type="entry name" value="ArgJ-like_dom_sf"/>
</dbReference>
<dbReference type="CDD" id="cd02152">
    <property type="entry name" value="OAT"/>
    <property type="match status" value="1"/>
</dbReference>
<dbReference type="EC" id="2.3.1.1" evidence="6"/>
<proteinExistence type="inferred from homology"/>
<gene>
    <name evidence="6" type="primary">argJ</name>
    <name evidence="7" type="ORF">HY30_17525</name>
</gene>
<protein>
    <recommendedName>
        <fullName evidence="6">Arginine biosynthesis bifunctional protein ArgJ</fullName>
    </recommendedName>
    <domain>
        <recommendedName>
            <fullName evidence="6">Glutamate N-acetyltransferase</fullName>
            <ecNumber evidence="6">2.3.1.35</ecNumber>
        </recommendedName>
        <alternativeName>
            <fullName evidence="6">Ornithine acetyltransferase</fullName>
            <shortName evidence="6">OATase</shortName>
        </alternativeName>
        <alternativeName>
            <fullName evidence="6">Ornithine transacetylase</fullName>
        </alternativeName>
    </domain>
    <domain>
        <recommendedName>
            <fullName evidence="6">Amino-acid acetyltransferase</fullName>
            <ecNumber evidence="6">2.3.1.1</ecNumber>
        </recommendedName>
        <alternativeName>
            <fullName evidence="6">N-acetylglutamate synthase</fullName>
            <shortName evidence="6">AGSase</shortName>
        </alternativeName>
    </domain>
    <component>
        <recommendedName>
            <fullName evidence="6">Arginine biosynthesis bifunctional protein ArgJ alpha chain</fullName>
        </recommendedName>
    </component>
    <component>
        <recommendedName>
            <fullName evidence="6">Arginine biosynthesis bifunctional protein ArgJ beta chain</fullName>
        </recommendedName>
    </component>
</protein>
<accession>A0A062ULY9</accession>
<keyword evidence="5 6" id="KW-0012">Acyltransferase</keyword>
<dbReference type="eggNOG" id="COG1364">
    <property type="taxonomic scope" value="Bacteria"/>
</dbReference>
<dbReference type="GO" id="GO:0004358">
    <property type="term" value="F:L-glutamate N-acetyltransferase activity, acting on acetyl-L-ornithine as donor"/>
    <property type="evidence" value="ECO:0007669"/>
    <property type="project" value="UniProtKB-UniRule"/>
</dbReference>
<dbReference type="NCBIfam" id="TIGR00120">
    <property type="entry name" value="ArgJ"/>
    <property type="match status" value="1"/>
</dbReference>
<feature type="chain" id="PRO_5023541328" description="Arginine biosynthesis bifunctional protein ArgJ alpha chain" evidence="6">
    <location>
        <begin position="1"/>
        <end position="200"/>
    </location>
</feature>
<keyword evidence="6" id="KW-0055">Arginine biosynthesis</keyword>